<comment type="caution">
    <text evidence="3">The sequence shown here is derived from an EMBL/GenBank/DDBJ whole genome shotgun (WGS) entry which is preliminary data.</text>
</comment>
<dbReference type="FunFam" id="3.30.70.270:FF:000063">
    <property type="entry name" value="Zinc knuckle domaincontaining protein"/>
    <property type="match status" value="1"/>
</dbReference>
<protein>
    <submittedName>
        <fullName evidence="3">Retrovirus-related Pol polyprotein from transposon 17.6</fullName>
    </submittedName>
</protein>
<dbReference type="Gene3D" id="3.30.70.270">
    <property type="match status" value="2"/>
</dbReference>
<accession>A0A5B6VAF6</accession>
<dbReference type="Proteomes" id="UP000325315">
    <property type="component" value="Unassembled WGS sequence"/>
</dbReference>
<dbReference type="PANTHER" id="PTHR24559">
    <property type="entry name" value="TRANSPOSON TY3-I GAG-POL POLYPROTEIN"/>
    <property type="match status" value="1"/>
</dbReference>
<dbReference type="InterPro" id="IPR043502">
    <property type="entry name" value="DNA/RNA_pol_sf"/>
</dbReference>
<proteinExistence type="predicted"/>
<name>A0A5B6VAF6_9ROSI</name>
<dbReference type="Pfam" id="PF17919">
    <property type="entry name" value="RT_RNaseH_2"/>
    <property type="match status" value="1"/>
</dbReference>
<dbReference type="EMBL" id="SMMG02000007">
    <property type="protein sequence ID" value="KAA3466170.1"/>
    <property type="molecule type" value="Genomic_DNA"/>
</dbReference>
<dbReference type="AlphaFoldDB" id="A0A5B6VAF6"/>
<dbReference type="Pfam" id="PF00078">
    <property type="entry name" value="RVT_1"/>
    <property type="match status" value="1"/>
</dbReference>
<sequence length="304" mass="35306">MRPDIVLKIKEEVKKQFDTGFLQEVKYPEWVANIVPVPKKMGRDFNKATPKDNFLLPHIDTLADNTAGYSLFSFMDGFSGYNQIKMHSEDIEKTTFITLWGTFCYKVMPFGLKNARATYQRAMVTLFHDMMHKEIEVYVDDMIAKSRTEKEHIRVLRKLFLRLRKFQLKLNPTNCTFGARSGKLLGFIVSKKGIEIDSDKVQAIQELPSPRTQKEVRGFLRRLNYIARFISQLTEKCDLIFRLLKKHNPSVWDDECQKGFDRVKQYLSSPPVLSPPRPDRPLILYLTVFKNSMGCVLGQHDESG</sequence>
<keyword evidence="4" id="KW-1185">Reference proteome</keyword>
<dbReference type="Gene3D" id="3.10.10.10">
    <property type="entry name" value="HIV Type 1 Reverse Transcriptase, subunit A, domain 1"/>
    <property type="match status" value="1"/>
</dbReference>
<dbReference type="SUPFAM" id="SSF56672">
    <property type="entry name" value="DNA/RNA polymerases"/>
    <property type="match status" value="1"/>
</dbReference>
<evidence type="ECO:0000313" key="3">
    <source>
        <dbReference type="EMBL" id="KAA3466170.1"/>
    </source>
</evidence>
<dbReference type="CDD" id="cd01647">
    <property type="entry name" value="RT_LTR"/>
    <property type="match status" value="1"/>
</dbReference>
<organism evidence="3 4">
    <name type="scientific">Gossypium australe</name>
    <dbReference type="NCBI Taxonomy" id="47621"/>
    <lineage>
        <taxon>Eukaryota</taxon>
        <taxon>Viridiplantae</taxon>
        <taxon>Streptophyta</taxon>
        <taxon>Embryophyta</taxon>
        <taxon>Tracheophyta</taxon>
        <taxon>Spermatophyta</taxon>
        <taxon>Magnoliopsida</taxon>
        <taxon>eudicotyledons</taxon>
        <taxon>Gunneridae</taxon>
        <taxon>Pentapetalae</taxon>
        <taxon>rosids</taxon>
        <taxon>malvids</taxon>
        <taxon>Malvales</taxon>
        <taxon>Malvaceae</taxon>
        <taxon>Malvoideae</taxon>
        <taxon>Gossypium</taxon>
    </lineage>
</organism>
<evidence type="ECO:0000313" key="4">
    <source>
        <dbReference type="Proteomes" id="UP000325315"/>
    </source>
</evidence>
<reference evidence="4" key="1">
    <citation type="journal article" date="2019" name="Plant Biotechnol. J.">
        <title>Genome sequencing of the Australian wild diploid species Gossypium australe highlights disease resistance and delayed gland morphogenesis.</title>
        <authorList>
            <person name="Cai Y."/>
            <person name="Cai X."/>
            <person name="Wang Q."/>
            <person name="Wang P."/>
            <person name="Zhang Y."/>
            <person name="Cai C."/>
            <person name="Xu Y."/>
            <person name="Wang K."/>
            <person name="Zhou Z."/>
            <person name="Wang C."/>
            <person name="Geng S."/>
            <person name="Li B."/>
            <person name="Dong Q."/>
            <person name="Hou Y."/>
            <person name="Wang H."/>
            <person name="Ai P."/>
            <person name="Liu Z."/>
            <person name="Yi F."/>
            <person name="Sun M."/>
            <person name="An G."/>
            <person name="Cheng J."/>
            <person name="Zhang Y."/>
            <person name="Shi Q."/>
            <person name="Xie Y."/>
            <person name="Shi X."/>
            <person name="Chang Y."/>
            <person name="Huang F."/>
            <person name="Chen Y."/>
            <person name="Hong S."/>
            <person name="Mi L."/>
            <person name="Sun Q."/>
            <person name="Zhang L."/>
            <person name="Zhou B."/>
            <person name="Peng R."/>
            <person name="Zhang X."/>
            <person name="Liu F."/>
        </authorList>
    </citation>
    <scope>NUCLEOTIDE SEQUENCE [LARGE SCALE GENOMIC DNA]</scope>
    <source>
        <strain evidence="4">cv. PA1801</strain>
    </source>
</reference>
<feature type="domain" description="Reverse transcriptase/retrotransposon-derived protein RNase H-like" evidence="2">
    <location>
        <begin position="252"/>
        <end position="302"/>
    </location>
</feature>
<evidence type="ECO:0000259" key="1">
    <source>
        <dbReference type="Pfam" id="PF00078"/>
    </source>
</evidence>
<gene>
    <name evidence="3" type="ORF">EPI10_001284</name>
</gene>
<dbReference type="InterPro" id="IPR053134">
    <property type="entry name" value="RNA-dir_DNA_polymerase"/>
</dbReference>
<feature type="domain" description="Reverse transcriptase" evidence="1">
    <location>
        <begin position="37"/>
        <end position="189"/>
    </location>
</feature>
<dbReference type="InterPro" id="IPR041577">
    <property type="entry name" value="RT_RNaseH_2"/>
</dbReference>
<dbReference type="InterPro" id="IPR000477">
    <property type="entry name" value="RT_dom"/>
</dbReference>
<dbReference type="PANTHER" id="PTHR24559:SF457">
    <property type="entry name" value="RNA-DIRECTED DNA POLYMERASE HOMOLOG"/>
    <property type="match status" value="1"/>
</dbReference>
<dbReference type="OrthoDB" id="1708897at2759"/>
<dbReference type="InterPro" id="IPR043128">
    <property type="entry name" value="Rev_trsase/Diguanyl_cyclase"/>
</dbReference>
<evidence type="ECO:0000259" key="2">
    <source>
        <dbReference type="Pfam" id="PF17919"/>
    </source>
</evidence>